<dbReference type="Proteomes" id="UP000095287">
    <property type="component" value="Unplaced"/>
</dbReference>
<name>A0A1I7YMM3_9BILA</name>
<feature type="compositionally biased region" description="Basic and acidic residues" evidence="1">
    <location>
        <begin position="77"/>
        <end position="87"/>
    </location>
</feature>
<reference evidence="3" key="1">
    <citation type="submission" date="2016-11" db="UniProtKB">
        <authorList>
            <consortium name="WormBaseParasite"/>
        </authorList>
    </citation>
    <scope>IDENTIFICATION</scope>
</reference>
<proteinExistence type="predicted"/>
<evidence type="ECO:0000313" key="3">
    <source>
        <dbReference type="WBParaSite" id="L893_g1764.t1"/>
    </source>
</evidence>
<sequence>MFGHLVSYPHRLAHLTVWGNLSLVAEWFSVSQLPKPSSNDHGGGRHAEAHFNGCLPRRRPFQDRRMRTGPVQAQVHSVDEDHLSTVA</sequence>
<protein>
    <submittedName>
        <fullName evidence="3">Secreted protein</fullName>
    </submittedName>
</protein>
<evidence type="ECO:0000313" key="2">
    <source>
        <dbReference type="Proteomes" id="UP000095287"/>
    </source>
</evidence>
<feature type="region of interest" description="Disordered" evidence="1">
    <location>
        <begin position="34"/>
        <end position="87"/>
    </location>
</feature>
<evidence type="ECO:0000256" key="1">
    <source>
        <dbReference type="SAM" id="MobiDB-lite"/>
    </source>
</evidence>
<dbReference type="WBParaSite" id="L893_g1764.t1">
    <property type="protein sequence ID" value="L893_g1764.t1"/>
    <property type="gene ID" value="L893_g1764"/>
</dbReference>
<organism evidence="2 3">
    <name type="scientific">Steinernema glaseri</name>
    <dbReference type="NCBI Taxonomy" id="37863"/>
    <lineage>
        <taxon>Eukaryota</taxon>
        <taxon>Metazoa</taxon>
        <taxon>Ecdysozoa</taxon>
        <taxon>Nematoda</taxon>
        <taxon>Chromadorea</taxon>
        <taxon>Rhabditida</taxon>
        <taxon>Tylenchina</taxon>
        <taxon>Panagrolaimomorpha</taxon>
        <taxon>Strongyloidoidea</taxon>
        <taxon>Steinernematidae</taxon>
        <taxon>Steinernema</taxon>
    </lineage>
</organism>
<accession>A0A1I7YMM3</accession>
<keyword evidence="2" id="KW-1185">Reference proteome</keyword>
<dbReference type="AlphaFoldDB" id="A0A1I7YMM3"/>